<keyword evidence="3" id="KW-0813">Transport</keyword>
<dbReference type="InterPro" id="IPR038770">
    <property type="entry name" value="Na+/solute_symporter_sf"/>
</dbReference>
<comment type="subcellular location">
    <subcellularLocation>
        <location evidence="1">Cell membrane</location>
        <topology evidence="1">Multi-pass membrane protein</topology>
    </subcellularLocation>
</comment>
<dbReference type="PANTHER" id="PTHR36838:SF1">
    <property type="entry name" value="SLR1864 PROTEIN"/>
    <property type="match status" value="1"/>
</dbReference>
<evidence type="ECO:0000256" key="3">
    <source>
        <dbReference type="ARBA" id="ARBA00022448"/>
    </source>
</evidence>
<feature type="transmembrane region" description="Helical" evidence="8">
    <location>
        <begin position="268"/>
        <end position="290"/>
    </location>
</feature>
<dbReference type="OrthoDB" id="3238001at2"/>
<keyword evidence="6 8" id="KW-1133">Transmembrane helix</keyword>
<dbReference type="GO" id="GO:0005886">
    <property type="term" value="C:plasma membrane"/>
    <property type="evidence" value="ECO:0007669"/>
    <property type="project" value="UniProtKB-SubCell"/>
</dbReference>
<dbReference type="Proteomes" id="UP000198599">
    <property type="component" value="Unassembled WGS sequence"/>
</dbReference>
<evidence type="ECO:0000256" key="7">
    <source>
        <dbReference type="ARBA" id="ARBA00023136"/>
    </source>
</evidence>
<keyword evidence="5 8" id="KW-0812">Transmembrane</keyword>
<feature type="transmembrane region" description="Helical" evidence="8">
    <location>
        <begin position="179"/>
        <end position="200"/>
    </location>
</feature>
<dbReference type="AlphaFoldDB" id="A0A1I5D2L0"/>
<keyword evidence="10" id="KW-1185">Reference proteome</keyword>
<feature type="transmembrane region" description="Helical" evidence="8">
    <location>
        <begin position="91"/>
        <end position="114"/>
    </location>
</feature>
<dbReference type="EMBL" id="FOVP01000011">
    <property type="protein sequence ID" value="SFN93480.1"/>
    <property type="molecule type" value="Genomic_DNA"/>
</dbReference>
<feature type="transmembrane region" description="Helical" evidence="8">
    <location>
        <begin position="58"/>
        <end position="79"/>
    </location>
</feature>
<evidence type="ECO:0000256" key="6">
    <source>
        <dbReference type="ARBA" id="ARBA00022989"/>
    </source>
</evidence>
<comment type="similarity">
    <text evidence="2">Belongs to the auxin efflux carrier (TC 2.A.69) family.</text>
</comment>
<reference evidence="10" key="1">
    <citation type="submission" date="2016-10" db="EMBL/GenBank/DDBJ databases">
        <authorList>
            <person name="Varghese N."/>
            <person name="Submissions S."/>
        </authorList>
    </citation>
    <scope>NUCLEOTIDE SEQUENCE [LARGE SCALE GENOMIC DNA]</scope>
    <source>
        <strain evidence="10">DSM 28463</strain>
    </source>
</reference>
<evidence type="ECO:0000256" key="8">
    <source>
        <dbReference type="SAM" id="Phobius"/>
    </source>
</evidence>
<gene>
    <name evidence="9" type="ORF">SAMN04487859_111139</name>
</gene>
<accession>A0A1I5D2L0</accession>
<evidence type="ECO:0000313" key="9">
    <source>
        <dbReference type="EMBL" id="SFN93480.1"/>
    </source>
</evidence>
<evidence type="ECO:0000256" key="2">
    <source>
        <dbReference type="ARBA" id="ARBA00010145"/>
    </source>
</evidence>
<feature type="transmembrane region" description="Helical" evidence="8">
    <location>
        <begin position="239"/>
        <end position="256"/>
    </location>
</feature>
<dbReference type="PANTHER" id="PTHR36838">
    <property type="entry name" value="AUXIN EFFLUX CARRIER FAMILY PROTEIN"/>
    <property type="match status" value="1"/>
</dbReference>
<evidence type="ECO:0000256" key="1">
    <source>
        <dbReference type="ARBA" id="ARBA00004651"/>
    </source>
</evidence>
<keyword evidence="7 8" id="KW-0472">Membrane</keyword>
<evidence type="ECO:0000256" key="5">
    <source>
        <dbReference type="ARBA" id="ARBA00022692"/>
    </source>
</evidence>
<evidence type="ECO:0000313" key="10">
    <source>
        <dbReference type="Proteomes" id="UP000198599"/>
    </source>
</evidence>
<evidence type="ECO:0008006" key="11">
    <source>
        <dbReference type="Google" id="ProtNLM"/>
    </source>
</evidence>
<dbReference type="Gene3D" id="1.20.1530.20">
    <property type="match status" value="1"/>
</dbReference>
<keyword evidence="4" id="KW-1003">Cell membrane</keyword>
<feature type="transmembrane region" description="Helical" evidence="8">
    <location>
        <begin position="212"/>
        <end position="233"/>
    </location>
</feature>
<dbReference type="InterPro" id="IPR004776">
    <property type="entry name" value="Mem_transp_PIN-like"/>
</dbReference>
<feature type="transmembrane region" description="Helical" evidence="8">
    <location>
        <begin position="6"/>
        <end position="23"/>
    </location>
</feature>
<feature type="transmembrane region" description="Helical" evidence="8">
    <location>
        <begin position="149"/>
        <end position="167"/>
    </location>
</feature>
<protein>
    <recommendedName>
        <fullName evidence="11">Permease</fullName>
    </recommendedName>
</protein>
<evidence type="ECO:0000256" key="4">
    <source>
        <dbReference type="ARBA" id="ARBA00022475"/>
    </source>
</evidence>
<dbReference type="RefSeq" id="WP_092838629.1">
    <property type="nucleotide sequence ID" value="NZ_FOVP01000011.1"/>
</dbReference>
<proteinExistence type="inferred from homology"/>
<dbReference type="GO" id="GO:0055085">
    <property type="term" value="P:transmembrane transport"/>
    <property type="evidence" value="ECO:0007669"/>
    <property type="project" value="InterPro"/>
</dbReference>
<organism evidence="9 10">
    <name type="scientific">Roseovarius lutimaris</name>
    <dbReference type="NCBI Taxonomy" id="1005928"/>
    <lineage>
        <taxon>Bacteria</taxon>
        <taxon>Pseudomonadati</taxon>
        <taxon>Pseudomonadota</taxon>
        <taxon>Alphaproteobacteria</taxon>
        <taxon>Rhodobacterales</taxon>
        <taxon>Roseobacteraceae</taxon>
        <taxon>Roseovarius</taxon>
    </lineage>
</organism>
<dbReference type="Pfam" id="PF03547">
    <property type="entry name" value="Mem_trans"/>
    <property type="match status" value="1"/>
</dbReference>
<name>A0A1I5D2L0_9RHOB</name>
<feature type="transmembrane region" description="Helical" evidence="8">
    <location>
        <begin position="120"/>
        <end position="142"/>
    </location>
</feature>
<dbReference type="STRING" id="1005928.SAMN04487859_111139"/>
<sequence>MLVQILEITIPIFLIVSIGFFYSKAVKPDFSDANRLTIDIALPILIFTSLSSRDFDPAGALLFTAAATLHILLSGLIALPFARASSTEWRAFLPCVMFTNVGPVGIPLIVLAFGPQGLPIAVVLLVLSNILHFTLGAGLMSGRIEWRTLFANPLVWATVLGVSFAQFDLQLPVWLDTPLLMIGNILVPMMLLSLGARLSTSQVKDAGVGVKGAILTTGLRLIACYSILFVIPLDGVERGAFILYACMPSAVFNYMLADKYQTEPNKVASMVVMGHFASIAVLPLGIWLALQ</sequence>